<accession>A0A3S1BMI6</accession>
<organism evidence="2 3">
    <name type="scientific">Elysia chlorotica</name>
    <name type="common">Eastern emerald elysia</name>
    <name type="synonym">Sea slug</name>
    <dbReference type="NCBI Taxonomy" id="188477"/>
    <lineage>
        <taxon>Eukaryota</taxon>
        <taxon>Metazoa</taxon>
        <taxon>Spiralia</taxon>
        <taxon>Lophotrochozoa</taxon>
        <taxon>Mollusca</taxon>
        <taxon>Gastropoda</taxon>
        <taxon>Heterobranchia</taxon>
        <taxon>Euthyneura</taxon>
        <taxon>Panpulmonata</taxon>
        <taxon>Sacoglossa</taxon>
        <taxon>Placobranchoidea</taxon>
        <taxon>Plakobranchidae</taxon>
        <taxon>Elysia</taxon>
    </lineage>
</organism>
<feature type="transmembrane region" description="Helical" evidence="1">
    <location>
        <begin position="32"/>
        <end position="51"/>
    </location>
</feature>
<proteinExistence type="predicted"/>
<evidence type="ECO:0000313" key="3">
    <source>
        <dbReference type="Proteomes" id="UP000271974"/>
    </source>
</evidence>
<comment type="caution">
    <text evidence="2">The sequence shown here is derived from an EMBL/GenBank/DDBJ whole genome shotgun (WGS) entry which is preliminary data.</text>
</comment>
<reference evidence="2 3" key="1">
    <citation type="submission" date="2019-01" db="EMBL/GenBank/DDBJ databases">
        <title>A draft genome assembly of the solar-powered sea slug Elysia chlorotica.</title>
        <authorList>
            <person name="Cai H."/>
            <person name="Li Q."/>
            <person name="Fang X."/>
            <person name="Li J."/>
            <person name="Curtis N.E."/>
            <person name="Altenburger A."/>
            <person name="Shibata T."/>
            <person name="Feng M."/>
            <person name="Maeda T."/>
            <person name="Schwartz J.A."/>
            <person name="Shigenobu S."/>
            <person name="Lundholm N."/>
            <person name="Nishiyama T."/>
            <person name="Yang H."/>
            <person name="Hasebe M."/>
            <person name="Li S."/>
            <person name="Pierce S.K."/>
            <person name="Wang J."/>
        </authorList>
    </citation>
    <scope>NUCLEOTIDE SEQUENCE [LARGE SCALE GENOMIC DNA]</scope>
    <source>
        <strain evidence="2">EC2010</strain>
        <tissue evidence="2">Whole organism of an adult</tissue>
    </source>
</reference>
<keyword evidence="1" id="KW-0812">Transmembrane</keyword>
<keyword evidence="1" id="KW-0472">Membrane</keyword>
<keyword evidence="1" id="KW-1133">Transmembrane helix</keyword>
<protein>
    <submittedName>
        <fullName evidence="2">Uncharacterized protein</fullName>
    </submittedName>
</protein>
<sequence length="174" mass="19699">ERIQVQTYTLNGELWSFFEAVKLGVNLVEGEFLLQLIVFLAGLVQVTRLFLQLKTNKTIISQFILGRYLLLHLLHLLLEVALFGRQFTGRRLTLLTLLCHVMLRQPETTALTLLKALQGLPPLPVADRLTVQDLHGAEMEHNVQAAVGQLAQRVSGHVQLDQVWQRLQLAHLAQ</sequence>
<feature type="non-terminal residue" evidence="2">
    <location>
        <position position="1"/>
    </location>
</feature>
<keyword evidence="3" id="KW-1185">Reference proteome</keyword>
<feature type="non-terminal residue" evidence="2">
    <location>
        <position position="174"/>
    </location>
</feature>
<gene>
    <name evidence="2" type="ORF">EGW08_000548</name>
</gene>
<evidence type="ECO:0000313" key="2">
    <source>
        <dbReference type="EMBL" id="RUS91722.1"/>
    </source>
</evidence>
<evidence type="ECO:0000256" key="1">
    <source>
        <dbReference type="SAM" id="Phobius"/>
    </source>
</evidence>
<name>A0A3S1BMI6_ELYCH</name>
<feature type="transmembrane region" description="Helical" evidence="1">
    <location>
        <begin position="63"/>
        <end position="84"/>
    </location>
</feature>
<dbReference type="EMBL" id="RQTK01000007">
    <property type="protein sequence ID" value="RUS91722.1"/>
    <property type="molecule type" value="Genomic_DNA"/>
</dbReference>
<dbReference type="Proteomes" id="UP000271974">
    <property type="component" value="Unassembled WGS sequence"/>
</dbReference>
<dbReference type="AlphaFoldDB" id="A0A3S1BMI6"/>